<dbReference type="CDD" id="cd00063">
    <property type="entry name" value="FN3"/>
    <property type="match status" value="2"/>
</dbReference>
<dbReference type="FunFam" id="2.30.30.40:FF:000016">
    <property type="entry name" value="RIMS-binding protein 2 isoform X2"/>
    <property type="match status" value="1"/>
</dbReference>
<feature type="region of interest" description="Disordered" evidence="5">
    <location>
        <begin position="562"/>
        <end position="583"/>
    </location>
</feature>
<dbReference type="InterPro" id="IPR036116">
    <property type="entry name" value="FN3_sf"/>
</dbReference>
<dbReference type="WBParaSite" id="ACOC_0000539301-mRNA-1">
    <property type="protein sequence ID" value="ACOC_0000539301-mRNA-1"/>
    <property type="gene ID" value="ACOC_0000539301"/>
</dbReference>
<evidence type="ECO:0000256" key="5">
    <source>
        <dbReference type="SAM" id="MobiDB-lite"/>
    </source>
</evidence>
<dbReference type="Gene3D" id="2.60.40.10">
    <property type="entry name" value="Immunoglobulins"/>
    <property type="match status" value="2"/>
</dbReference>
<protein>
    <submittedName>
        <fullName evidence="10">SH3 domain-containing protein</fullName>
    </submittedName>
</protein>
<dbReference type="InterPro" id="IPR001452">
    <property type="entry name" value="SH3_domain"/>
</dbReference>
<feature type="domain" description="Fibronectin type-III" evidence="7">
    <location>
        <begin position="440"/>
        <end position="537"/>
    </location>
</feature>
<dbReference type="Pfam" id="PF14604">
    <property type="entry name" value="SH3_9"/>
    <property type="match status" value="1"/>
</dbReference>
<keyword evidence="2 4" id="KW-0728">SH3 domain</keyword>
<dbReference type="SUPFAM" id="SSF49265">
    <property type="entry name" value="Fibronectin type III"/>
    <property type="match status" value="2"/>
</dbReference>
<dbReference type="OrthoDB" id="4158657at2759"/>
<feature type="domain" description="SH3" evidence="6">
    <location>
        <begin position="1179"/>
        <end position="1247"/>
    </location>
</feature>
<accession>A0A0R3PL24</accession>
<dbReference type="InterPro" id="IPR036028">
    <property type="entry name" value="SH3-like_dom_sf"/>
</dbReference>
<dbReference type="InterPro" id="IPR013783">
    <property type="entry name" value="Ig-like_fold"/>
</dbReference>
<dbReference type="PROSITE" id="PS50002">
    <property type="entry name" value="SH3"/>
    <property type="match status" value="3"/>
</dbReference>
<feature type="domain" description="SH3" evidence="6">
    <location>
        <begin position="61"/>
        <end position="129"/>
    </location>
</feature>
<dbReference type="PANTHER" id="PTHR14234">
    <property type="entry name" value="RIM BINDING PROTEIN-RELATED"/>
    <property type="match status" value="1"/>
</dbReference>
<evidence type="ECO:0000256" key="4">
    <source>
        <dbReference type="PROSITE-ProRule" id="PRU00192"/>
    </source>
</evidence>
<dbReference type="PANTHER" id="PTHR14234:SF19">
    <property type="entry name" value="RIM-BINDING PROTEIN, ISOFORM F"/>
    <property type="match status" value="1"/>
</dbReference>
<dbReference type="CDD" id="cd12013">
    <property type="entry name" value="SH3_RIM-BP_3"/>
    <property type="match status" value="1"/>
</dbReference>
<dbReference type="Pfam" id="PF25523">
    <property type="entry name" value="Ig_RIMBP2"/>
    <property type="match status" value="1"/>
</dbReference>
<feature type="compositionally biased region" description="Basic and acidic residues" evidence="5">
    <location>
        <begin position="1032"/>
        <end position="1093"/>
    </location>
</feature>
<evidence type="ECO:0000256" key="1">
    <source>
        <dbReference type="ARBA" id="ARBA00010749"/>
    </source>
</evidence>
<reference evidence="8 9" key="2">
    <citation type="submission" date="2018-11" db="EMBL/GenBank/DDBJ databases">
        <authorList>
            <consortium name="Pathogen Informatics"/>
        </authorList>
    </citation>
    <scope>NUCLEOTIDE SEQUENCE [LARGE SCALE GENOMIC DNA]</scope>
    <source>
        <strain evidence="8 9">Costa Rica</strain>
    </source>
</reference>
<feature type="compositionally biased region" description="Basic and acidic residues" evidence="5">
    <location>
        <begin position="927"/>
        <end position="937"/>
    </location>
</feature>
<evidence type="ECO:0000313" key="8">
    <source>
        <dbReference type="EMBL" id="VDM56979.1"/>
    </source>
</evidence>
<dbReference type="GO" id="GO:0045202">
    <property type="term" value="C:synapse"/>
    <property type="evidence" value="ECO:0007669"/>
    <property type="project" value="GOC"/>
</dbReference>
<dbReference type="SMART" id="SM00326">
    <property type="entry name" value="SH3"/>
    <property type="match status" value="3"/>
</dbReference>
<feature type="domain" description="SH3" evidence="6">
    <location>
        <begin position="826"/>
        <end position="893"/>
    </location>
</feature>
<gene>
    <name evidence="8" type="ORF">ACOC_LOCUS5394</name>
</gene>
<feature type="domain" description="Fibronectin type-III" evidence="7">
    <location>
        <begin position="219"/>
        <end position="307"/>
    </location>
</feature>
<organism evidence="10">
    <name type="scientific">Angiostrongylus costaricensis</name>
    <name type="common">Nematode worm</name>
    <dbReference type="NCBI Taxonomy" id="334426"/>
    <lineage>
        <taxon>Eukaryota</taxon>
        <taxon>Metazoa</taxon>
        <taxon>Ecdysozoa</taxon>
        <taxon>Nematoda</taxon>
        <taxon>Chromadorea</taxon>
        <taxon>Rhabditida</taxon>
        <taxon>Rhabditina</taxon>
        <taxon>Rhabditomorpha</taxon>
        <taxon>Strongyloidea</taxon>
        <taxon>Metastrongylidae</taxon>
        <taxon>Angiostrongylus</taxon>
    </lineage>
</organism>
<evidence type="ECO:0000259" key="7">
    <source>
        <dbReference type="PROSITE" id="PS50853"/>
    </source>
</evidence>
<dbReference type="InterPro" id="IPR035755">
    <property type="entry name" value="RIM-BP_SH3_3"/>
</dbReference>
<evidence type="ECO:0000256" key="3">
    <source>
        <dbReference type="ARBA" id="ARBA00022737"/>
    </source>
</evidence>
<feature type="region of interest" description="Disordered" evidence="5">
    <location>
        <begin position="1316"/>
        <end position="1359"/>
    </location>
</feature>
<proteinExistence type="inferred from homology"/>
<dbReference type="PROSITE" id="PS50853">
    <property type="entry name" value="FN3"/>
    <property type="match status" value="2"/>
</dbReference>
<feature type="compositionally biased region" description="Low complexity" evidence="5">
    <location>
        <begin position="1321"/>
        <end position="1332"/>
    </location>
</feature>
<evidence type="ECO:0000256" key="2">
    <source>
        <dbReference type="ARBA" id="ARBA00022443"/>
    </source>
</evidence>
<dbReference type="OMA" id="LEDDCRW"/>
<dbReference type="InterPro" id="IPR040325">
    <property type="entry name" value="RIMBP1/2/3"/>
</dbReference>
<dbReference type="Gene3D" id="2.30.30.40">
    <property type="entry name" value="SH3 Domains"/>
    <property type="match status" value="3"/>
</dbReference>
<dbReference type="STRING" id="334426.A0A0R3PL24"/>
<dbReference type="InterPro" id="IPR003961">
    <property type="entry name" value="FN3_dom"/>
</dbReference>
<feature type="region of interest" description="Disordered" evidence="5">
    <location>
        <begin position="1032"/>
        <end position="1118"/>
    </location>
</feature>
<name>A0A0R3PL24_ANGCS</name>
<evidence type="ECO:0000313" key="9">
    <source>
        <dbReference type="Proteomes" id="UP000267027"/>
    </source>
</evidence>
<reference evidence="10" key="1">
    <citation type="submission" date="2016-04" db="UniProtKB">
        <authorList>
            <consortium name="WormBaseParasite"/>
        </authorList>
    </citation>
    <scope>IDENTIFICATION</scope>
</reference>
<keyword evidence="3" id="KW-0677">Repeat</keyword>
<dbReference type="Pfam" id="PF07653">
    <property type="entry name" value="SH3_2"/>
    <property type="match status" value="2"/>
</dbReference>
<sequence>MGWSWSKARLKGPTDGARLGPAMSLSAAASPAPAGLGPMVTSTGTGLPSADSLLLTLRNKPHSRVFRALFQYLPLRDSPNENPQLELALAPGDILLVKGEMDSDGFYRGETLDGRTGLVPSNYVERVPDSVLLCNARAPSPSFPIHVPQHHSTIVHDFSESDHSQLPDSVCPYPPADVSKVTVQEIKQSDSPRGKRFLLFSPFPFFKKVPNKCLCAVPCPRDLMVEKKMSRSVVVAWSPPEESFVAVSQYHVCVDGQVRAVVPGSYKCRALVEDVPLDGSVNLSIRALSDQGHSPDAACTITLGNEAAVAPQHLRVWAVTPVSACLRWYPSNSNADHVISLNAVKVGVCPPSVFQCRDRGLPLEIWKSSLQSDLSLTVSLRLTCRALRRRRSNVQLQGLQPSTIYRVSVRTKHPKAVLEQRPVERCLDFKTLPKIGLPDPPTNVQVENGPQAGTLLISWTPVTNQPKPPSRAAVHSYLVYADGKNIAQVPSATADHVLLRLADLSDDPPIFITVRTRTREGAVSCDSNVARVPRGPSFSAVPDELLQTAPLLDMAHSYPSASRYIPGPRSGQPPPPQQTAPYTAPPMLNSLSFQANPLSSYATTASAIQGYTSLVGTDRIAPSSAMGSQAMVGAGQLSAGMQATATLPMSAMNTSGALPCSIGAAGSMPLSTTLCTSSIAPGLASSQGALPKKPFVCGVEVALTSYGNLFQWKTPQMKQYYTFHPRLIRGDGTSTDEVRPSVPDMENSYLLRHRQSDWTGHSEWAGPADARMRAEPYGWQSARGGSAEDRLPARHRLVPPRLARVKSESGFGTRSEPDLRPPTLEDDCRWFVALFDYSHHMSPNANAEADELSFRKHQLIKVYGEVDADGFYHGQIGNRVGLVPSNMVIEIAKDDLLPRRTRTEAMLAEPTLRRMRWGSLKSRSYDHAGDRRIHDRPPTSSHFASLDRREMERREASATRGDRYRRSNGRDYELRRDYDDRYREVRDPWEAREPRDHREMVRDIREQRGMREDYHREYRDEPEYRSDKYRERGYEREREYERRDDRRDERRDDRREERREERREYERRHEYPREEQFRRDRRDDSYRDDRHYEYYPPRYDPSSVGPSASGQAVPLEQQMQPVSSAHAPQISQVAHQLGQMQMAASAMQPTSSQQPLYAMPGRQAGVQGGMPAETDINGVHTRKMVAKFDYDSRQLSPNVDAEQVELSFRQGDIITVYGEMDDDGFYMGELNGLRGLVPSNFLQSSPLTTLAPSQPTEPLRKGVVFSDAQAMAAKKTMPARQVSFRLLAFFVIFFSTATKPATKKSAVAAPGKTLAKKASDVGKSTSVSVRKTSTVKKGDTSVKVGTQPTNRGKADLGKW</sequence>
<comment type="similarity">
    <text evidence="1">Belongs to the RIMBP family.</text>
</comment>
<dbReference type="FunFam" id="2.30.30.40:FF:000023">
    <property type="entry name" value="RIMS-binding protein 2 isoform F"/>
    <property type="match status" value="1"/>
</dbReference>
<feature type="region of interest" description="Disordered" evidence="5">
    <location>
        <begin position="927"/>
        <end position="964"/>
    </location>
</feature>
<dbReference type="InterPro" id="IPR057884">
    <property type="entry name" value="FN3_RIM-BP1/2/3"/>
</dbReference>
<dbReference type="SMART" id="SM00060">
    <property type="entry name" value="FN3"/>
    <property type="match status" value="3"/>
</dbReference>
<evidence type="ECO:0000313" key="10">
    <source>
        <dbReference type="WBParaSite" id="ACOC_0000539301-mRNA-1"/>
    </source>
</evidence>
<dbReference type="SUPFAM" id="SSF50044">
    <property type="entry name" value="SH3-domain"/>
    <property type="match status" value="3"/>
</dbReference>
<feature type="compositionally biased region" description="Basic and acidic residues" evidence="5">
    <location>
        <begin position="945"/>
        <end position="964"/>
    </location>
</feature>
<dbReference type="EMBL" id="UYYA01003868">
    <property type="protein sequence ID" value="VDM56979.1"/>
    <property type="molecule type" value="Genomic_DNA"/>
</dbReference>
<dbReference type="GO" id="GO:0007274">
    <property type="term" value="P:neuromuscular synaptic transmission"/>
    <property type="evidence" value="ECO:0007669"/>
    <property type="project" value="TreeGrafter"/>
</dbReference>
<evidence type="ECO:0000259" key="6">
    <source>
        <dbReference type="PROSITE" id="PS50002"/>
    </source>
</evidence>
<keyword evidence="9" id="KW-1185">Reference proteome</keyword>
<dbReference type="Proteomes" id="UP000267027">
    <property type="component" value="Unassembled WGS sequence"/>
</dbReference>